<sequence>MQGRRNNPGHARSAVIGGAGAAGASTVQDGAALGRVHTTQAEPLPAQDGPGTVHRPPYETGPTGGDSFTVTNVNADAGTVGVAQRNTRQAAFVHCVGNGPMATLEINHTVREAISSVEIHYTEAILTDALVMNAIVTGSSSGWLGHGAALGPRDNANERTGTINIPLRATPEDGETVRIVFGLQTHAGCLPYPVLGLPGSRPVDKGRATFPWVSVG</sequence>
<protein>
    <submittedName>
        <fullName evidence="2">Uncharacterized protein</fullName>
    </submittedName>
</protein>
<reference evidence="3" key="1">
    <citation type="submission" date="2017-06" db="EMBL/GenBank/DDBJ databases">
        <authorList>
            <person name="Varghese N."/>
            <person name="Submissions S."/>
        </authorList>
    </citation>
    <scope>NUCLEOTIDE SEQUENCE [LARGE SCALE GENOMIC DNA]</scope>
    <source>
        <strain evidence="3">DSM 45207</strain>
    </source>
</reference>
<feature type="region of interest" description="Disordered" evidence="1">
    <location>
        <begin position="41"/>
        <end position="68"/>
    </location>
</feature>
<organism evidence="2 3">
    <name type="scientific">Haloechinothrix alba</name>
    <dbReference type="NCBI Taxonomy" id="664784"/>
    <lineage>
        <taxon>Bacteria</taxon>
        <taxon>Bacillati</taxon>
        <taxon>Actinomycetota</taxon>
        <taxon>Actinomycetes</taxon>
        <taxon>Pseudonocardiales</taxon>
        <taxon>Pseudonocardiaceae</taxon>
        <taxon>Haloechinothrix</taxon>
    </lineage>
</organism>
<feature type="region of interest" description="Disordered" evidence="1">
    <location>
        <begin position="1"/>
        <end position="20"/>
    </location>
</feature>
<gene>
    <name evidence="2" type="ORF">SAMN06265360_10570</name>
</gene>
<evidence type="ECO:0000256" key="1">
    <source>
        <dbReference type="SAM" id="MobiDB-lite"/>
    </source>
</evidence>
<dbReference type="Proteomes" id="UP000198348">
    <property type="component" value="Unassembled WGS sequence"/>
</dbReference>
<proteinExistence type="predicted"/>
<keyword evidence="3" id="KW-1185">Reference proteome</keyword>
<name>A0A238W3N4_9PSEU</name>
<dbReference type="EMBL" id="FZNW01000005">
    <property type="protein sequence ID" value="SNR40954.1"/>
    <property type="molecule type" value="Genomic_DNA"/>
</dbReference>
<accession>A0A238W3N4</accession>
<evidence type="ECO:0000313" key="3">
    <source>
        <dbReference type="Proteomes" id="UP000198348"/>
    </source>
</evidence>
<evidence type="ECO:0000313" key="2">
    <source>
        <dbReference type="EMBL" id="SNR40954.1"/>
    </source>
</evidence>
<dbReference type="AlphaFoldDB" id="A0A238W3N4"/>